<comment type="subcellular location">
    <subcellularLocation>
        <location evidence="1">Nucleus</location>
    </subcellularLocation>
</comment>
<dbReference type="PANTHER" id="PTHR45629">
    <property type="entry name" value="SNF2/RAD54 FAMILY MEMBER"/>
    <property type="match status" value="1"/>
</dbReference>
<dbReference type="InterPro" id="IPR001650">
    <property type="entry name" value="Helicase_C-like"/>
</dbReference>
<dbReference type="GO" id="GO:0016787">
    <property type="term" value="F:hydrolase activity"/>
    <property type="evidence" value="ECO:0007669"/>
    <property type="project" value="UniProtKB-KW"/>
</dbReference>
<dbReference type="SMART" id="SM00487">
    <property type="entry name" value="DEXDc"/>
    <property type="match status" value="1"/>
</dbReference>
<proteinExistence type="predicted"/>
<dbReference type="SUPFAM" id="SSF52540">
    <property type="entry name" value="P-loop containing nucleoside triphosphate hydrolases"/>
    <property type="match status" value="2"/>
</dbReference>
<dbReference type="GO" id="GO:0005634">
    <property type="term" value="C:nucleus"/>
    <property type="evidence" value="ECO:0007669"/>
    <property type="project" value="UniProtKB-SubCell"/>
</dbReference>
<keyword evidence="5" id="KW-0539">Nucleus</keyword>
<evidence type="ECO:0000256" key="1">
    <source>
        <dbReference type="ARBA" id="ARBA00004123"/>
    </source>
</evidence>
<feature type="region of interest" description="Disordered" evidence="6">
    <location>
        <begin position="34"/>
        <end position="57"/>
    </location>
</feature>
<dbReference type="Pfam" id="PF00271">
    <property type="entry name" value="Helicase_C"/>
    <property type="match status" value="1"/>
</dbReference>
<evidence type="ECO:0000256" key="4">
    <source>
        <dbReference type="ARBA" id="ARBA00022840"/>
    </source>
</evidence>
<dbReference type="Pfam" id="PF14773">
    <property type="entry name" value="VIGSSK"/>
    <property type="match status" value="1"/>
</dbReference>
<dbReference type="KEGG" id="cput:CONPUDRAFT_63659"/>
<dbReference type="GO" id="GO:0005524">
    <property type="term" value="F:ATP binding"/>
    <property type="evidence" value="ECO:0007669"/>
    <property type="project" value="InterPro"/>
</dbReference>
<dbReference type="RefSeq" id="XP_007772892.1">
    <property type="nucleotide sequence ID" value="XM_007774702.1"/>
</dbReference>
<dbReference type="Proteomes" id="UP000053558">
    <property type="component" value="Unassembled WGS sequence"/>
</dbReference>
<accession>A0A5M3MCD1</accession>
<dbReference type="PANTHER" id="PTHR45629:SF7">
    <property type="entry name" value="DNA EXCISION REPAIR PROTEIN ERCC-6-RELATED"/>
    <property type="match status" value="1"/>
</dbReference>
<comment type="caution">
    <text evidence="9">The sequence shown here is derived from an EMBL/GenBank/DDBJ whole genome shotgun (WGS) entry which is preliminary data.</text>
</comment>
<dbReference type="PROSITE" id="PS51192">
    <property type="entry name" value="HELICASE_ATP_BIND_1"/>
    <property type="match status" value="1"/>
</dbReference>
<dbReference type="OrthoDB" id="413460at2759"/>
<evidence type="ECO:0000313" key="10">
    <source>
        <dbReference type="Proteomes" id="UP000053558"/>
    </source>
</evidence>
<evidence type="ECO:0000259" key="7">
    <source>
        <dbReference type="PROSITE" id="PS51192"/>
    </source>
</evidence>
<keyword evidence="4" id="KW-0067">ATP-binding</keyword>
<dbReference type="EMBL" id="JH711585">
    <property type="protein sequence ID" value="EIW76686.1"/>
    <property type="molecule type" value="Genomic_DNA"/>
</dbReference>
<feature type="domain" description="Helicase C-terminal" evidence="8">
    <location>
        <begin position="425"/>
        <end position="576"/>
    </location>
</feature>
<feature type="domain" description="Helicase ATP-binding" evidence="7">
    <location>
        <begin position="102"/>
        <end position="280"/>
    </location>
</feature>
<gene>
    <name evidence="9" type="ORF">CONPUDRAFT_63659</name>
</gene>
<feature type="region of interest" description="Disordered" evidence="6">
    <location>
        <begin position="703"/>
        <end position="755"/>
    </location>
</feature>
<evidence type="ECO:0000256" key="2">
    <source>
        <dbReference type="ARBA" id="ARBA00022741"/>
    </source>
</evidence>
<dbReference type="CDD" id="cd18793">
    <property type="entry name" value="SF2_C_SNF"/>
    <property type="match status" value="1"/>
</dbReference>
<dbReference type="InterPro" id="IPR049730">
    <property type="entry name" value="SNF2/RAD54-like_C"/>
</dbReference>
<dbReference type="InterPro" id="IPR002464">
    <property type="entry name" value="DNA/RNA_helicase_DEAH_CS"/>
</dbReference>
<dbReference type="AlphaFoldDB" id="A0A5M3MCD1"/>
<dbReference type="InterPro" id="IPR050496">
    <property type="entry name" value="SNF2_RAD54_helicase_repair"/>
</dbReference>
<evidence type="ECO:0000313" key="9">
    <source>
        <dbReference type="EMBL" id="EIW76686.1"/>
    </source>
</evidence>
<dbReference type="InterPro" id="IPR029256">
    <property type="entry name" value="Heliccase-ass-bd"/>
</dbReference>
<evidence type="ECO:0000256" key="3">
    <source>
        <dbReference type="ARBA" id="ARBA00022801"/>
    </source>
</evidence>
<dbReference type="InterPro" id="IPR000330">
    <property type="entry name" value="SNF2_N"/>
</dbReference>
<keyword evidence="2" id="KW-0547">Nucleotide-binding</keyword>
<reference evidence="10" key="1">
    <citation type="journal article" date="2012" name="Science">
        <title>The Paleozoic origin of enzymatic lignin decomposition reconstructed from 31 fungal genomes.</title>
        <authorList>
            <person name="Floudas D."/>
            <person name="Binder M."/>
            <person name="Riley R."/>
            <person name="Barry K."/>
            <person name="Blanchette R.A."/>
            <person name="Henrissat B."/>
            <person name="Martinez A.T."/>
            <person name="Otillar R."/>
            <person name="Spatafora J.W."/>
            <person name="Yadav J.S."/>
            <person name="Aerts A."/>
            <person name="Benoit I."/>
            <person name="Boyd A."/>
            <person name="Carlson A."/>
            <person name="Copeland A."/>
            <person name="Coutinho P.M."/>
            <person name="de Vries R.P."/>
            <person name="Ferreira P."/>
            <person name="Findley K."/>
            <person name="Foster B."/>
            <person name="Gaskell J."/>
            <person name="Glotzer D."/>
            <person name="Gorecki P."/>
            <person name="Heitman J."/>
            <person name="Hesse C."/>
            <person name="Hori C."/>
            <person name="Igarashi K."/>
            <person name="Jurgens J.A."/>
            <person name="Kallen N."/>
            <person name="Kersten P."/>
            <person name="Kohler A."/>
            <person name="Kuees U."/>
            <person name="Kumar T.K.A."/>
            <person name="Kuo A."/>
            <person name="LaButti K."/>
            <person name="Larrondo L.F."/>
            <person name="Lindquist E."/>
            <person name="Ling A."/>
            <person name="Lombard V."/>
            <person name="Lucas S."/>
            <person name="Lundell T."/>
            <person name="Martin R."/>
            <person name="McLaughlin D.J."/>
            <person name="Morgenstern I."/>
            <person name="Morin E."/>
            <person name="Murat C."/>
            <person name="Nagy L.G."/>
            <person name="Nolan M."/>
            <person name="Ohm R.A."/>
            <person name="Patyshakuliyeva A."/>
            <person name="Rokas A."/>
            <person name="Ruiz-Duenas F.J."/>
            <person name="Sabat G."/>
            <person name="Salamov A."/>
            <person name="Samejima M."/>
            <person name="Schmutz J."/>
            <person name="Slot J.C."/>
            <person name="St John F."/>
            <person name="Stenlid J."/>
            <person name="Sun H."/>
            <person name="Sun S."/>
            <person name="Syed K."/>
            <person name="Tsang A."/>
            <person name="Wiebenga A."/>
            <person name="Young D."/>
            <person name="Pisabarro A."/>
            <person name="Eastwood D.C."/>
            <person name="Martin F."/>
            <person name="Cullen D."/>
            <person name="Grigoriev I.V."/>
            <person name="Hibbett D.S."/>
        </authorList>
    </citation>
    <scope>NUCLEOTIDE SEQUENCE [LARGE SCALE GENOMIC DNA]</scope>
    <source>
        <strain evidence="10">RWD-64-598 SS2</strain>
    </source>
</reference>
<dbReference type="InterPro" id="IPR038718">
    <property type="entry name" value="SNF2-like_sf"/>
</dbReference>
<dbReference type="InterPro" id="IPR027417">
    <property type="entry name" value="P-loop_NTPase"/>
</dbReference>
<keyword evidence="3" id="KW-0378">Hydrolase</keyword>
<dbReference type="SMART" id="SM00490">
    <property type="entry name" value="HELICc"/>
    <property type="match status" value="1"/>
</dbReference>
<protein>
    <recommendedName>
        <fullName evidence="11">P-loop containing nucleoside triphosphate hydrolase protein</fullName>
    </recommendedName>
</protein>
<dbReference type="Gene3D" id="3.40.50.300">
    <property type="entry name" value="P-loop containing nucleotide triphosphate hydrolases"/>
    <property type="match status" value="1"/>
</dbReference>
<sequence>MTLTLSLNLSQELSLKQVGSLLADLGRYPAQYCKGNSSETESESEFELPPNPSLSHRPGFSLPLGQRSLGSYVLDRQQGTAVPAAINTHLRDYQREGVTFFWERYKEGRGGLLGDDMGLGDKRDIDRRRNHVSKLQDKPDWTKHGTLPLANETWPTCLIVAPSSVVPNWEREIHTWGYFEVGVYGGQPTEREEVLSEFKKGRLDVVITSFDMARRNIDKLEELAWSTIIVDEVHRFKNPSSKGTEAFNQFLCKCRFGLTGTAIQNSYNELWTILDWTNPGQLGTLRQWKGYVVQPLTIGQSSKASEEERTKALVVATVLRDKLLPRFFKRRTKDIIKSQLPTKTDEVVFCPLTPIQITVYKRMLASDDIQRLFNKDSYCTCGSKKKYAYQTKRNRELVQIAFPDETPPKFGTAMLQPQLCGKWLVLDVLLKDWHEEPSNKVLIFTKSVKLLDMLEFHLRANNFGFCKLDGSTKQPDRMPMIDKFNQDPDIYIFLISTLAGGTGLNLTGANKVVIFDPAHDLQAMDRAYRFGQTRDVSVYRLLGAGSIEELIYARQLYKQQQMAIGYTASVQTRYFQGIQGDASRQGELFGIKNIFRLHEDTLATKMAIERANLLELDWALAHLRGKPKRSSSQKVDKWVHDADSKANKEDTDLKGLSALLFDDEIPEIQSQGDVQDTLAAIGVKYSHHNDEVLIPSRIEEERSRNALKKNARAKSIRRPNASSSTTRRDKTPEPVWPPRRRHHKPTLSPNSKLASRQKALVELGMISHPVDLPTFAQTL</sequence>
<dbReference type="FunFam" id="3.40.50.10810:FF:000019">
    <property type="entry name" value="DNA excision repair protein ERCC-6-like 2 isoform X1"/>
    <property type="match status" value="1"/>
</dbReference>
<dbReference type="Gene3D" id="3.40.50.10810">
    <property type="entry name" value="Tandem AAA-ATPase domain"/>
    <property type="match status" value="1"/>
</dbReference>
<evidence type="ECO:0000256" key="5">
    <source>
        <dbReference type="ARBA" id="ARBA00023242"/>
    </source>
</evidence>
<organism evidence="9 10">
    <name type="scientific">Coniophora puteana (strain RWD-64-598)</name>
    <name type="common">Brown rot fungus</name>
    <dbReference type="NCBI Taxonomy" id="741705"/>
    <lineage>
        <taxon>Eukaryota</taxon>
        <taxon>Fungi</taxon>
        <taxon>Dikarya</taxon>
        <taxon>Basidiomycota</taxon>
        <taxon>Agaricomycotina</taxon>
        <taxon>Agaricomycetes</taxon>
        <taxon>Agaricomycetidae</taxon>
        <taxon>Boletales</taxon>
        <taxon>Coniophorineae</taxon>
        <taxon>Coniophoraceae</taxon>
        <taxon>Coniophora</taxon>
    </lineage>
</organism>
<dbReference type="GeneID" id="19208310"/>
<dbReference type="OMA" id="DGVIWPY"/>
<feature type="compositionally biased region" description="Basic residues" evidence="6">
    <location>
        <begin position="705"/>
        <end position="717"/>
    </location>
</feature>
<dbReference type="PROSITE" id="PS00690">
    <property type="entry name" value="DEAH_ATP_HELICASE"/>
    <property type="match status" value="1"/>
</dbReference>
<evidence type="ECO:0008006" key="11">
    <source>
        <dbReference type="Google" id="ProtNLM"/>
    </source>
</evidence>
<dbReference type="InterPro" id="IPR014001">
    <property type="entry name" value="Helicase_ATP-bd"/>
</dbReference>
<dbReference type="PROSITE" id="PS51194">
    <property type="entry name" value="HELICASE_CTER"/>
    <property type="match status" value="1"/>
</dbReference>
<dbReference type="Pfam" id="PF00176">
    <property type="entry name" value="SNF2-rel_dom"/>
    <property type="match status" value="1"/>
</dbReference>
<evidence type="ECO:0000256" key="6">
    <source>
        <dbReference type="SAM" id="MobiDB-lite"/>
    </source>
</evidence>
<keyword evidence="10" id="KW-1185">Reference proteome</keyword>
<name>A0A5M3MCD1_CONPW</name>
<evidence type="ECO:0000259" key="8">
    <source>
        <dbReference type="PROSITE" id="PS51194"/>
    </source>
</evidence>